<proteinExistence type="predicted"/>
<dbReference type="InterPro" id="IPR042197">
    <property type="entry name" value="Apaf_helical"/>
</dbReference>
<dbReference type="InterPro" id="IPR044974">
    <property type="entry name" value="Disease_R_plants"/>
</dbReference>
<dbReference type="GO" id="GO:0043531">
    <property type="term" value="F:ADP binding"/>
    <property type="evidence" value="ECO:0007669"/>
    <property type="project" value="InterPro"/>
</dbReference>
<gene>
    <name evidence="2" type="ORF">CQW23_12709</name>
</gene>
<dbReference type="GO" id="GO:0098542">
    <property type="term" value="P:defense response to other organism"/>
    <property type="evidence" value="ECO:0007669"/>
    <property type="project" value="TreeGrafter"/>
</dbReference>
<protein>
    <submittedName>
        <fullName evidence="2">Uncharacterized protein</fullName>
    </submittedName>
</protein>
<dbReference type="GO" id="GO:0016020">
    <property type="term" value="C:membrane"/>
    <property type="evidence" value="ECO:0007669"/>
    <property type="project" value="UniProtKB-SubCell"/>
</dbReference>
<keyword evidence="3" id="KW-1185">Reference proteome</keyword>
<organism evidence="2 3">
    <name type="scientific">Capsicum baccatum</name>
    <name type="common">Peruvian pepper</name>
    <dbReference type="NCBI Taxonomy" id="33114"/>
    <lineage>
        <taxon>Eukaryota</taxon>
        <taxon>Viridiplantae</taxon>
        <taxon>Streptophyta</taxon>
        <taxon>Embryophyta</taxon>
        <taxon>Tracheophyta</taxon>
        <taxon>Spermatophyta</taxon>
        <taxon>Magnoliopsida</taxon>
        <taxon>eudicotyledons</taxon>
        <taxon>Gunneridae</taxon>
        <taxon>Pentapetalae</taxon>
        <taxon>asterids</taxon>
        <taxon>lamiids</taxon>
        <taxon>Solanales</taxon>
        <taxon>Solanaceae</taxon>
        <taxon>Solanoideae</taxon>
        <taxon>Capsiceae</taxon>
        <taxon>Capsicum</taxon>
    </lineage>
</organism>
<reference evidence="2 3" key="1">
    <citation type="journal article" date="2017" name="Genome Biol.">
        <title>New reference genome sequences of hot pepper reveal the massive evolution of plant disease-resistance genes by retroduplication.</title>
        <authorList>
            <person name="Kim S."/>
            <person name="Park J."/>
            <person name="Yeom S.I."/>
            <person name="Kim Y.M."/>
            <person name="Seo E."/>
            <person name="Kim K.T."/>
            <person name="Kim M.S."/>
            <person name="Lee J.M."/>
            <person name="Cheong K."/>
            <person name="Shin H.S."/>
            <person name="Kim S.B."/>
            <person name="Han K."/>
            <person name="Lee J."/>
            <person name="Park M."/>
            <person name="Lee H.A."/>
            <person name="Lee H.Y."/>
            <person name="Lee Y."/>
            <person name="Oh S."/>
            <person name="Lee J.H."/>
            <person name="Choi E."/>
            <person name="Choi E."/>
            <person name="Lee S.E."/>
            <person name="Jeon J."/>
            <person name="Kim H."/>
            <person name="Choi G."/>
            <person name="Song H."/>
            <person name="Lee J."/>
            <person name="Lee S.C."/>
            <person name="Kwon J.K."/>
            <person name="Lee H.Y."/>
            <person name="Koo N."/>
            <person name="Hong Y."/>
            <person name="Kim R.W."/>
            <person name="Kang W.H."/>
            <person name="Huh J.H."/>
            <person name="Kang B.C."/>
            <person name="Yang T.J."/>
            <person name="Lee Y.H."/>
            <person name="Bennetzen J.L."/>
            <person name="Choi D."/>
        </authorList>
    </citation>
    <scope>NUCLEOTIDE SEQUENCE [LARGE SCALE GENOMIC DNA]</scope>
    <source>
        <strain evidence="3">cv. PBC81</strain>
    </source>
</reference>
<name>A0A2G2WTJ0_CAPBA</name>
<dbReference type="Gene3D" id="1.10.8.430">
    <property type="entry name" value="Helical domain of apoptotic protease-activating factors"/>
    <property type="match status" value="1"/>
</dbReference>
<dbReference type="Proteomes" id="UP000224567">
    <property type="component" value="Unassembled WGS sequence"/>
</dbReference>
<reference evidence="3" key="2">
    <citation type="journal article" date="2017" name="J. Anim. Genet.">
        <title>Multiple reference genome sequences of hot pepper reveal the massive evolution of plant disease resistance genes by retroduplication.</title>
        <authorList>
            <person name="Kim S."/>
            <person name="Park J."/>
            <person name="Yeom S.-I."/>
            <person name="Kim Y.-M."/>
            <person name="Seo E."/>
            <person name="Kim K.-T."/>
            <person name="Kim M.-S."/>
            <person name="Lee J.M."/>
            <person name="Cheong K."/>
            <person name="Shin H.-S."/>
            <person name="Kim S.-B."/>
            <person name="Han K."/>
            <person name="Lee J."/>
            <person name="Park M."/>
            <person name="Lee H.-A."/>
            <person name="Lee H.-Y."/>
            <person name="Lee Y."/>
            <person name="Oh S."/>
            <person name="Lee J.H."/>
            <person name="Choi E."/>
            <person name="Choi E."/>
            <person name="Lee S.E."/>
            <person name="Jeon J."/>
            <person name="Kim H."/>
            <person name="Choi G."/>
            <person name="Song H."/>
            <person name="Lee J."/>
            <person name="Lee S.-C."/>
            <person name="Kwon J.-K."/>
            <person name="Lee H.-Y."/>
            <person name="Koo N."/>
            <person name="Hong Y."/>
            <person name="Kim R.W."/>
            <person name="Kang W.-H."/>
            <person name="Huh J.H."/>
            <person name="Kang B.-C."/>
            <person name="Yang T.-J."/>
            <person name="Lee Y.-H."/>
            <person name="Bennetzen J.L."/>
            <person name="Choi D."/>
        </authorList>
    </citation>
    <scope>NUCLEOTIDE SEQUENCE [LARGE SCALE GENOMIC DNA]</scope>
    <source>
        <strain evidence="3">cv. PBC81</strain>
    </source>
</reference>
<dbReference type="SUPFAM" id="SSF52540">
    <property type="entry name" value="P-loop containing nucleoside triphosphate hydrolases"/>
    <property type="match status" value="1"/>
</dbReference>
<dbReference type="GO" id="GO:0005524">
    <property type="term" value="F:ATP binding"/>
    <property type="evidence" value="ECO:0007669"/>
    <property type="project" value="UniProtKB-KW"/>
</dbReference>
<accession>A0A2G2WTJ0</accession>
<comment type="caution">
    <text evidence="2">The sequence shown here is derived from an EMBL/GenBank/DDBJ whole genome shotgun (WGS) entry which is preliminary data.</text>
</comment>
<dbReference type="OrthoDB" id="909548at2759"/>
<dbReference type="STRING" id="33114.A0A2G2WTJ0"/>
<keyword evidence="1" id="KW-0433">Leucine-rich repeat</keyword>
<dbReference type="InterPro" id="IPR027417">
    <property type="entry name" value="P-loop_NTPase"/>
</dbReference>
<dbReference type="PANTHER" id="PTHR23155:SF1228">
    <property type="entry name" value="NB-ARC DOMAIN CONTAINING PROTEIN, EXPRESSED"/>
    <property type="match status" value="1"/>
</dbReference>
<dbReference type="EMBL" id="MLFT02000005">
    <property type="protein sequence ID" value="PHT48501.1"/>
    <property type="molecule type" value="Genomic_DNA"/>
</dbReference>
<sequence>MVFGEERFPDDLKDVGGKISQKYGGLPLVLDLIGGVISRKKKKEALWLEVINNLSSFIFNNEKKAVKVIQLSYDHLSDYLKLCFLYLASYPKNKDTEISELKDLWCREGLVEPTDLKCVEK</sequence>
<evidence type="ECO:0000313" key="3">
    <source>
        <dbReference type="Proteomes" id="UP000224567"/>
    </source>
</evidence>
<evidence type="ECO:0000256" key="1">
    <source>
        <dbReference type="ARBA" id="ARBA00022614"/>
    </source>
</evidence>
<dbReference type="PANTHER" id="PTHR23155">
    <property type="entry name" value="DISEASE RESISTANCE PROTEIN RP"/>
    <property type="match status" value="1"/>
</dbReference>
<evidence type="ECO:0000313" key="2">
    <source>
        <dbReference type="EMBL" id="PHT48501.1"/>
    </source>
</evidence>
<dbReference type="AlphaFoldDB" id="A0A2G2WTJ0"/>